<evidence type="ECO:0000256" key="3">
    <source>
        <dbReference type="ARBA" id="ARBA00022448"/>
    </source>
</evidence>
<evidence type="ECO:0000256" key="9">
    <source>
        <dbReference type="SAM" id="MobiDB-lite"/>
    </source>
</evidence>
<comment type="caution">
    <text evidence="13">The sequence shown here is derived from an EMBL/GenBank/DDBJ whole genome shotgun (WGS) entry which is preliminary data.</text>
</comment>
<evidence type="ECO:0000256" key="1">
    <source>
        <dbReference type="ARBA" id="ARBA00004141"/>
    </source>
</evidence>
<comment type="subcellular location">
    <subcellularLocation>
        <location evidence="1">Membrane</location>
        <topology evidence="1">Multi-pass membrane protein</topology>
    </subcellularLocation>
</comment>
<dbReference type="GO" id="GO:0005886">
    <property type="term" value="C:plasma membrane"/>
    <property type="evidence" value="ECO:0007669"/>
    <property type="project" value="TreeGrafter"/>
</dbReference>
<feature type="domain" description="Cation efflux protein cytoplasmic" evidence="12">
    <location>
        <begin position="250"/>
        <end position="321"/>
    </location>
</feature>
<feature type="domain" description="Cation efflux protein transmembrane" evidence="11">
    <location>
        <begin position="55"/>
        <end position="241"/>
    </location>
</feature>
<dbReference type="SUPFAM" id="SSF160240">
    <property type="entry name" value="Cation efflux protein cytoplasmic domain-like"/>
    <property type="match status" value="1"/>
</dbReference>
<evidence type="ECO:0000256" key="7">
    <source>
        <dbReference type="ARBA" id="ARBA00023065"/>
    </source>
</evidence>
<dbReference type="InterPro" id="IPR036837">
    <property type="entry name" value="Cation_efflux_CTD_sf"/>
</dbReference>
<evidence type="ECO:0000259" key="11">
    <source>
        <dbReference type="Pfam" id="PF01545"/>
    </source>
</evidence>
<dbReference type="GO" id="GO:0005385">
    <property type="term" value="F:zinc ion transmembrane transporter activity"/>
    <property type="evidence" value="ECO:0007669"/>
    <property type="project" value="TreeGrafter"/>
</dbReference>
<evidence type="ECO:0000256" key="10">
    <source>
        <dbReference type="SAM" id="Phobius"/>
    </source>
</evidence>
<dbReference type="Gene3D" id="1.20.1510.10">
    <property type="entry name" value="Cation efflux protein transmembrane domain"/>
    <property type="match status" value="1"/>
</dbReference>
<comment type="similarity">
    <text evidence="2">Belongs to the cation diffusion facilitator (CDF) transporter (TC 2.A.4) family. SLC30A subfamily.</text>
</comment>
<keyword evidence="14" id="KW-1185">Reference proteome</keyword>
<evidence type="ECO:0000256" key="5">
    <source>
        <dbReference type="ARBA" id="ARBA00022906"/>
    </source>
</evidence>
<dbReference type="InterPro" id="IPR027470">
    <property type="entry name" value="Cation_efflux_CTD"/>
</dbReference>
<dbReference type="InterPro" id="IPR027469">
    <property type="entry name" value="Cation_efflux_TMD_sf"/>
</dbReference>
<gene>
    <name evidence="13" type="ORF">HF682_01800</name>
</gene>
<feature type="region of interest" description="Disordered" evidence="9">
    <location>
        <begin position="1"/>
        <end position="43"/>
    </location>
</feature>
<proteinExistence type="inferred from homology"/>
<feature type="transmembrane region" description="Helical" evidence="10">
    <location>
        <begin position="187"/>
        <end position="209"/>
    </location>
</feature>
<sequence>MSYRRHETASHAGCQHGHAHPHDHDHDHDHGHGHGHHGHHHGLPQPAEVNRLFALAVGLNAVFVTVEFVYGVLANSTALLADAGHNLSDVMGLLLAWAAAWMGRRTPSSRFTYGLRSSSILAALANALMLLLACGGIAWEAMRRLGEPPQVAGMTVTVVALIGIVINGLSAMLFIKGSKGDLNQRGAYLHLTADAAVSAGVVVAGVLMWWTGWYWIDPVISLVIMGVIVWGTWGLLRDSVRLALNAVPEHIQPQEVIDTLGALPGVTGVHDVHIWGMSTSETALTAHLVMPQGASDAMLEQMAEMLRSRYRIQHCTLQVEQGAVQHHCSLHEAQVR</sequence>
<reference evidence="13 14" key="1">
    <citation type="submission" date="2020-04" db="EMBL/GenBank/DDBJ databases">
        <title>Draft genome of Leeia sp. IMCC25680.</title>
        <authorList>
            <person name="Song J."/>
            <person name="Cho J.-C."/>
        </authorList>
    </citation>
    <scope>NUCLEOTIDE SEQUENCE [LARGE SCALE GENOMIC DNA]</scope>
    <source>
        <strain evidence="13 14">IMCC25680</strain>
    </source>
</reference>
<feature type="compositionally biased region" description="Basic and acidic residues" evidence="9">
    <location>
        <begin position="20"/>
        <end position="32"/>
    </location>
</feature>
<accession>A0A847SD61</accession>
<keyword evidence="6 10" id="KW-1133">Transmembrane helix</keyword>
<keyword evidence="5" id="KW-0864">Zinc transport</keyword>
<evidence type="ECO:0000313" key="13">
    <source>
        <dbReference type="EMBL" id="NLR73892.1"/>
    </source>
</evidence>
<feature type="transmembrane region" description="Helical" evidence="10">
    <location>
        <begin position="85"/>
        <end position="103"/>
    </location>
</feature>
<keyword evidence="8 10" id="KW-0472">Membrane</keyword>
<dbReference type="EMBL" id="JABAIM010000001">
    <property type="protein sequence ID" value="NLR73892.1"/>
    <property type="molecule type" value="Genomic_DNA"/>
</dbReference>
<feature type="transmembrane region" description="Helical" evidence="10">
    <location>
        <begin position="151"/>
        <end position="175"/>
    </location>
</feature>
<feature type="transmembrane region" description="Helical" evidence="10">
    <location>
        <begin position="215"/>
        <end position="236"/>
    </location>
</feature>
<dbReference type="PANTHER" id="PTHR11562">
    <property type="entry name" value="CATION EFFLUX PROTEIN/ ZINC TRANSPORTER"/>
    <property type="match status" value="1"/>
</dbReference>
<dbReference type="InterPro" id="IPR002524">
    <property type="entry name" value="Cation_efflux"/>
</dbReference>
<keyword evidence="3" id="KW-0813">Transport</keyword>
<dbReference type="PANTHER" id="PTHR11562:SF17">
    <property type="entry name" value="RE54080P-RELATED"/>
    <property type="match status" value="1"/>
</dbReference>
<feature type="transmembrane region" description="Helical" evidence="10">
    <location>
        <begin position="115"/>
        <end position="139"/>
    </location>
</feature>
<dbReference type="AlphaFoldDB" id="A0A847SD61"/>
<name>A0A847SD61_9NEIS</name>
<feature type="compositionally biased region" description="Basic residues" evidence="9">
    <location>
        <begin position="33"/>
        <end position="42"/>
    </location>
</feature>
<keyword evidence="4 10" id="KW-0812">Transmembrane</keyword>
<keyword evidence="5" id="KW-0862">Zinc</keyword>
<protein>
    <submittedName>
        <fullName evidence="13">Cation transporter</fullName>
    </submittedName>
</protein>
<evidence type="ECO:0000259" key="12">
    <source>
        <dbReference type="Pfam" id="PF16916"/>
    </source>
</evidence>
<evidence type="ECO:0000313" key="14">
    <source>
        <dbReference type="Proteomes" id="UP000587991"/>
    </source>
</evidence>
<evidence type="ECO:0000256" key="2">
    <source>
        <dbReference type="ARBA" id="ARBA00008873"/>
    </source>
</evidence>
<dbReference type="NCBIfam" id="TIGR01297">
    <property type="entry name" value="CDF"/>
    <property type="match status" value="1"/>
</dbReference>
<organism evidence="13 14">
    <name type="scientific">Leeia aquatica</name>
    <dbReference type="NCBI Taxonomy" id="2725557"/>
    <lineage>
        <taxon>Bacteria</taxon>
        <taxon>Pseudomonadati</taxon>
        <taxon>Pseudomonadota</taxon>
        <taxon>Betaproteobacteria</taxon>
        <taxon>Neisseriales</taxon>
        <taxon>Leeiaceae</taxon>
        <taxon>Leeia</taxon>
    </lineage>
</organism>
<dbReference type="InterPro" id="IPR050681">
    <property type="entry name" value="CDF/SLC30A"/>
</dbReference>
<dbReference type="Proteomes" id="UP000587991">
    <property type="component" value="Unassembled WGS sequence"/>
</dbReference>
<dbReference type="Pfam" id="PF01545">
    <property type="entry name" value="Cation_efflux"/>
    <property type="match status" value="1"/>
</dbReference>
<keyword evidence="7" id="KW-0406">Ion transport</keyword>
<evidence type="ECO:0000256" key="8">
    <source>
        <dbReference type="ARBA" id="ARBA00023136"/>
    </source>
</evidence>
<feature type="transmembrane region" description="Helical" evidence="10">
    <location>
        <begin position="52"/>
        <end position="73"/>
    </location>
</feature>
<dbReference type="SUPFAM" id="SSF161111">
    <property type="entry name" value="Cation efflux protein transmembrane domain-like"/>
    <property type="match status" value="1"/>
</dbReference>
<evidence type="ECO:0000256" key="6">
    <source>
        <dbReference type="ARBA" id="ARBA00022989"/>
    </source>
</evidence>
<dbReference type="Pfam" id="PF16916">
    <property type="entry name" value="ZT_dimer"/>
    <property type="match status" value="1"/>
</dbReference>
<evidence type="ECO:0000256" key="4">
    <source>
        <dbReference type="ARBA" id="ARBA00022692"/>
    </source>
</evidence>
<dbReference type="RefSeq" id="WP_168875543.1">
    <property type="nucleotide sequence ID" value="NZ_JABAIM010000001.1"/>
</dbReference>
<dbReference type="InterPro" id="IPR058533">
    <property type="entry name" value="Cation_efflux_TM"/>
</dbReference>